<gene>
    <name evidence="2" type="ORF">SAMN04488104_103116</name>
</gene>
<feature type="chain" id="PRO_5011466258" description="Por secretion system C-terminal sorting domain-containing protein" evidence="1">
    <location>
        <begin position="24"/>
        <end position="195"/>
    </location>
</feature>
<proteinExistence type="predicted"/>
<protein>
    <recommendedName>
        <fullName evidence="4">Por secretion system C-terminal sorting domain-containing protein</fullName>
    </recommendedName>
</protein>
<reference evidence="3" key="1">
    <citation type="submission" date="2016-10" db="EMBL/GenBank/DDBJ databases">
        <authorList>
            <person name="Varghese N."/>
            <person name="Submissions S."/>
        </authorList>
    </citation>
    <scope>NUCLEOTIDE SEQUENCE [LARGE SCALE GENOMIC DNA]</scope>
    <source>
        <strain evidence="3">DSM 23095</strain>
    </source>
</reference>
<dbReference type="RefSeq" id="WP_087940307.1">
    <property type="nucleotide sequence ID" value="NZ_FNAC01000031.1"/>
</dbReference>
<dbReference type="EMBL" id="FNAC01000031">
    <property type="protein sequence ID" value="SDD46090.1"/>
    <property type="molecule type" value="Genomic_DNA"/>
</dbReference>
<name>A0A1G6UXJ4_9BACT</name>
<dbReference type="AlphaFoldDB" id="A0A1G6UXJ4"/>
<organism evidence="2 3">
    <name type="scientific">Algoriphagus faecimaris</name>
    <dbReference type="NCBI Taxonomy" id="686796"/>
    <lineage>
        <taxon>Bacteria</taxon>
        <taxon>Pseudomonadati</taxon>
        <taxon>Bacteroidota</taxon>
        <taxon>Cytophagia</taxon>
        <taxon>Cytophagales</taxon>
        <taxon>Cyclobacteriaceae</taxon>
        <taxon>Algoriphagus</taxon>
    </lineage>
</organism>
<evidence type="ECO:0000256" key="1">
    <source>
        <dbReference type="SAM" id="SignalP"/>
    </source>
</evidence>
<evidence type="ECO:0008006" key="4">
    <source>
        <dbReference type="Google" id="ProtNLM"/>
    </source>
</evidence>
<evidence type="ECO:0000313" key="3">
    <source>
        <dbReference type="Proteomes" id="UP000199060"/>
    </source>
</evidence>
<dbReference type="Proteomes" id="UP000199060">
    <property type="component" value="Unassembled WGS sequence"/>
</dbReference>
<sequence length="195" mass="21900">MKTLFTFALAGLLSTGLFSSSFAEDLAANSEVKAKFKKVNVLLKEGVGKVKVVLMDKEGKILHTKKVTVTDQQMILPYDLNDMPCGAYQVKITTDEEEVVYDVATFEKRIAAENLPLMAYGKVVDQQTLNLSVIGLEEPGVEVSLKHNLNDKTIFSEYVSQKEGFRKNYKLRGISPEDVYFELKDAKGRSKKLYF</sequence>
<evidence type="ECO:0000313" key="2">
    <source>
        <dbReference type="EMBL" id="SDD46090.1"/>
    </source>
</evidence>
<feature type="signal peptide" evidence="1">
    <location>
        <begin position="1"/>
        <end position="23"/>
    </location>
</feature>
<accession>A0A1G6UXJ4</accession>
<keyword evidence="3" id="KW-1185">Reference proteome</keyword>
<dbReference type="OrthoDB" id="1492409at2"/>
<keyword evidence="1" id="KW-0732">Signal</keyword>